<feature type="compositionally biased region" description="Polar residues" evidence="6">
    <location>
        <begin position="92"/>
        <end position="103"/>
    </location>
</feature>
<reference evidence="8" key="1">
    <citation type="submission" date="2020-01" db="EMBL/GenBank/DDBJ databases">
        <authorList>
            <consortium name="DOE Joint Genome Institute"/>
            <person name="Haridas S."/>
            <person name="Albert R."/>
            <person name="Binder M."/>
            <person name="Bloem J."/>
            <person name="Labutti K."/>
            <person name="Salamov A."/>
            <person name="Andreopoulos B."/>
            <person name="Baker S.E."/>
            <person name="Barry K."/>
            <person name="Bills G."/>
            <person name="Bluhm B.H."/>
            <person name="Cannon C."/>
            <person name="Castanera R."/>
            <person name="Culley D.E."/>
            <person name="Daum C."/>
            <person name="Ezra D."/>
            <person name="Gonzalez J.B."/>
            <person name="Henrissat B."/>
            <person name="Kuo A."/>
            <person name="Liang C."/>
            <person name="Lipzen A."/>
            <person name="Lutzoni F."/>
            <person name="Magnuson J."/>
            <person name="Mondo S."/>
            <person name="Nolan M."/>
            <person name="Ohm R."/>
            <person name="Pangilinan J."/>
            <person name="Park H.-J."/>
            <person name="Ramirez L."/>
            <person name="Alfaro M."/>
            <person name="Sun H."/>
            <person name="Tritt A."/>
            <person name="Yoshinaga Y."/>
            <person name="Zwiers L.-H."/>
            <person name="Turgeon B.G."/>
            <person name="Goodwin S.B."/>
            <person name="Spatafora J.W."/>
            <person name="Crous P.W."/>
            <person name="Grigoriev I.V."/>
        </authorList>
    </citation>
    <scope>NUCLEOTIDE SEQUENCE</scope>
    <source>
        <strain evidence="8">IPT5</strain>
    </source>
</reference>
<dbReference type="OrthoDB" id="5370478at2759"/>
<keyword evidence="9" id="KW-1185">Reference proteome</keyword>
<dbReference type="Gene3D" id="4.10.240.10">
    <property type="entry name" value="Zn(2)-C6 fungal-type DNA-binding domain"/>
    <property type="match status" value="1"/>
</dbReference>
<sequence length="1153" mass="129783">MHCRPNRVAGGHIIWRHAGPIMLHGARLHMAGEWVHRCCRATTSTVEPCLTLTGRAQRTPNCSDGRKSRCVREALRHLTDYYIPFSPRRQVGRSSDGSDNVNTRVPAASKRRLDSRATQSARHQIGHQIGHHTARWAGRIALRNTAHLAFASSQPALHLAPRTFWGTHRRPPLTTTAAGPCLDTAEHYSRAGRPRNPPSLLVLSRRPIDPENTAKIFPLREQGAAGAPAPPPGENGAPRLNAVTAYPHHHPTRPPPSPVGQASPSTVEESPQRTPGPTRVRASIACLKCRSSKTKCDNEGDEKTACKACKLKNTDCIYQSSTGSNVGSASRRESTADGDRKATTQGTTHVTGVPIYSASQRPKSVIGLGSVEDALESPMLTAEVWAELFGIYETHLAIDFPFFHRRVFLSCIRERPPIGMPSECISDSPSVMPQPHYPPLLLAFLTQTARFCPKLVEQKNNDPVETATFYADATRYQMGKCDFPGVPTLEKVQALLLLGYHEWTALQGTKGWVRIGTAIRCAQGLGYQFDADQDNRPIVVKEYEQRLSEKDHFILREVQRRTFWSCCLLDRYLSWGGNRPPMLNAKCDFQRIQLPCSRGSFEFGRKVRTRLLGETNAAYTERRKQIRELGTRQYDRRNNPQRTVQFDEVKWEVEPEGELLWYITIVDLFGEIVKWSCNGGRRQEGTIPPWDDNTEFRKLEKKLQQFKTELPDQLQLTAENNQDRVYNGSEPYLLIHALYTVCTVFLYREYMAMAPWTVQKPVGPLDEPLIRAIPPSEDYWIEQARRCWKVCKEFIDFLDALQSARTSAALPLPQVPTVAFASFTVALCTIYCHYFPNMDPDRNLSSRRQPRAHDVAHKYLGTILERFPMAVSWVKQLASWQRYYRDTRARYKESGGKVGDSPQSSTSDTGGGGLKDYLDFFEKTHKEFGDMNAKHDRQWTDKEQDLADSGLPHEDNHADHNAPSNTGRMKRETEEVRVNTPVQASPGFTSVNQPRPNPANEQRVPIDAPVVGEPCYAQHGNAPGEERMRPRAHVQPYYDHSYSYVGMSNTHIQPSVTHELPRAGPIPDPAGYNPEAVNQMELDGRTTFHTYQDFAPNFFGEDSVSLNIPLYNTDPNGGYYPAPFIPNSGFAGNDGWSMNHMGMGGYPYPHQPQ</sequence>
<dbReference type="InterPro" id="IPR036864">
    <property type="entry name" value="Zn2-C6_fun-type_DNA-bd_sf"/>
</dbReference>
<evidence type="ECO:0000256" key="1">
    <source>
        <dbReference type="ARBA" id="ARBA00004123"/>
    </source>
</evidence>
<feature type="region of interest" description="Disordered" evidence="6">
    <location>
        <begin position="322"/>
        <end position="346"/>
    </location>
</feature>
<evidence type="ECO:0000259" key="7">
    <source>
        <dbReference type="PROSITE" id="PS50048"/>
    </source>
</evidence>
<evidence type="ECO:0000313" key="9">
    <source>
        <dbReference type="Proteomes" id="UP000799423"/>
    </source>
</evidence>
<accession>A0A6A7BPG9</accession>
<dbReference type="SMART" id="SM00906">
    <property type="entry name" value="Fungal_trans"/>
    <property type="match status" value="1"/>
</dbReference>
<dbReference type="GO" id="GO:0000981">
    <property type="term" value="F:DNA-binding transcription factor activity, RNA polymerase II-specific"/>
    <property type="evidence" value="ECO:0007669"/>
    <property type="project" value="InterPro"/>
</dbReference>
<dbReference type="InterPro" id="IPR001138">
    <property type="entry name" value="Zn2Cys6_DnaBD"/>
</dbReference>
<feature type="region of interest" description="Disordered" evidence="6">
    <location>
        <begin position="983"/>
        <end position="1002"/>
    </location>
</feature>
<dbReference type="InterPro" id="IPR050815">
    <property type="entry name" value="TF_fung"/>
</dbReference>
<evidence type="ECO:0000313" key="8">
    <source>
        <dbReference type="EMBL" id="KAF2856098.1"/>
    </source>
</evidence>
<dbReference type="AlphaFoldDB" id="A0A6A7BPG9"/>
<evidence type="ECO:0000256" key="6">
    <source>
        <dbReference type="SAM" id="MobiDB-lite"/>
    </source>
</evidence>
<feature type="compositionally biased region" description="Polar residues" evidence="6">
    <location>
        <begin position="983"/>
        <end position="994"/>
    </location>
</feature>
<dbReference type="GO" id="GO:0003677">
    <property type="term" value="F:DNA binding"/>
    <property type="evidence" value="ECO:0007669"/>
    <property type="project" value="InterPro"/>
</dbReference>
<keyword evidence="4" id="KW-0804">Transcription</keyword>
<dbReference type="GO" id="GO:0005634">
    <property type="term" value="C:nucleus"/>
    <property type="evidence" value="ECO:0007669"/>
    <property type="project" value="UniProtKB-SubCell"/>
</dbReference>
<proteinExistence type="predicted"/>
<feature type="region of interest" description="Disordered" evidence="6">
    <location>
        <begin position="186"/>
        <end position="279"/>
    </location>
</feature>
<dbReference type="InterPro" id="IPR007219">
    <property type="entry name" value="XnlR_reg_dom"/>
</dbReference>
<protein>
    <recommendedName>
        <fullName evidence="7">Zn(2)-C6 fungal-type domain-containing protein</fullName>
    </recommendedName>
</protein>
<dbReference type="PROSITE" id="PS00463">
    <property type="entry name" value="ZN2_CY6_FUNGAL_1"/>
    <property type="match status" value="1"/>
</dbReference>
<keyword evidence="2" id="KW-0479">Metal-binding</keyword>
<dbReference type="SUPFAM" id="SSF57701">
    <property type="entry name" value="Zn2/Cys6 DNA-binding domain"/>
    <property type="match status" value="1"/>
</dbReference>
<feature type="compositionally biased region" description="Polar residues" evidence="6">
    <location>
        <begin position="260"/>
        <end position="275"/>
    </location>
</feature>
<organism evidence="8 9">
    <name type="scientific">Plenodomus tracheiphilus IPT5</name>
    <dbReference type="NCBI Taxonomy" id="1408161"/>
    <lineage>
        <taxon>Eukaryota</taxon>
        <taxon>Fungi</taxon>
        <taxon>Dikarya</taxon>
        <taxon>Ascomycota</taxon>
        <taxon>Pezizomycotina</taxon>
        <taxon>Dothideomycetes</taxon>
        <taxon>Pleosporomycetidae</taxon>
        <taxon>Pleosporales</taxon>
        <taxon>Pleosporineae</taxon>
        <taxon>Leptosphaeriaceae</taxon>
        <taxon>Plenodomus</taxon>
    </lineage>
</organism>
<keyword evidence="5" id="KW-0539">Nucleus</keyword>
<gene>
    <name evidence="8" type="ORF">T440DRAFT_485244</name>
</gene>
<dbReference type="GO" id="GO:0006351">
    <property type="term" value="P:DNA-templated transcription"/>
    <property type="evidence" value="ECO:0007669"/>
    <property type="project" value="InterPro"/>
</dbReference>
<dbReference type="EMBL" id="MU006289">
    <property type="protein sequence ID" value="KAF2856098.1"/>
    <property type="molecule type" value="Genomic_DNA"/>
</dbReference>
<dbReference type="PANTHER" id="PTHR47338:SF5">
    <property type="entry name" value="ZN(II)2CYS6 TRANSCRIPTION FACTOR (EUROFUNG)"/>
    <property type="match status" value="1"/>
</dbReference>
<dbReference type="CDD" id="cd00067">
    <property type="entry name" value="GAL4"/>
    <property type="match status" value="1"/>
</dbReference>
<feature type="compositionally biased region" description="Basic and acidic residues" evidence="6">
    <location>
        <begin position="330"/>
        <end position="342"/>
    </location>
</feature>
<feature type="region of interest" description="Disordered" evidence="6">
    <location>
        <begin position="89"/>
        <end position="116"/>
    </location>
</feature>
<evidence type="ECO:0000256" key="5">
    <source>
        <dbReference type="ARBA" id="ARBA00023242"/>
    </source>
</evidence>
<feature type="region of interest" description="Disordered" evidence="6">
    <location>
        <begin position="892"/>
        <end position="912"/>
    </location>
</feature>
<dbReference type="CDD" id="cd12148">
    <property type="entry name" value="fungal_TF_MHR"/>
    <property type="match status" value="1"/>
</dbReference>
<evidence type="ECO:0000256" key="4">
    <source>
        <dbReference type="ARBA" id="ARBA00023163"/>
    </source>
</evidence>
<feature type="compositionally biased region" description="Basic and acidic residues" evidence="6">
    <location>
        <begin position="932"/>
        <end position="960"/>
    </location>
</feature>
<comment type="subcellular location">
    <subcellularLocation>
        <location evidence="1">Nucleus</location>
    </subcellularLocation>
</comment>
<evidence type="ECO:0000256" key="2">
    <source>
        <dbReference type="ARBA" id="ARBA00022723"/>
    </source>
</evidence>
<name>A0A6A7BPG9_9PLEO</name>
<feature type="domain" description="Zn(2)-C6 fungal-type" evidence="7">
    <location>
        <begin position="285"/>
        <end position="318"/>
    </location>
</feature>
<dbReference type="PROSITE" id="PS50048">
    <property type="entry name" value="ZN2_CY6_FUNGAL_2"/>
    <property type="match status" value="1"/>
</dbReference>
<dbReference type="GO" id="GO:0008270">
    <property type="term" value="F:zinc ion binding"/>
    <property type="evidence" value="ECO:0007669"/>
    <property type="project" value="InterPro"/>
</dbReference>
<dbReference type="SMART" id="SM00066">
    <property type="entry name" value="GAL4"/>
    <property type="match status" value="1"/>
</dbReference>
<evidence type="ECO:0000256" key="3">
    <source>
        <dbReference type="ARBA" id="ARBA00023015"/>
    </source>
</evidence>
<dbReference type="Pfam" id="PF00172">
    <property type="entry name" value="Zn_clus"/>
    <property type="match status" value="1"/>
</dbReference>
<dbReference type="Pfam" id="PF04082">
    <property type="entry name" value="Fungal_trans"/>
    <property type="match status" value="1"/>
</dbReference>
<feature type="region of interest" description="Disordered" evidence="6">
    <location>
        <begin position="932"/>
        <end position="975"/>
    </location>
</feature>
<dbReference type="PANTHER" id="PTHR47338">
    <property type="entry name" value="ZN(II)2CYS6 TRANSCRIPTION FACTOR (EUROFUNG)-RELATED"/>
    <property type="match status" value="1"/>
</dbReference>
<keyword evidence="3" id="KW-0805">Transcription regulation</keyword>
<dbReference type="Proteomes" id="UP000799423">
    <property type="component" value="Unassembled WGS sequence"/>
</dbReference>